<proteinExistence type="predicted"/>
<dbReference type="AlphaFoldDB" id="A0AAN9I7L2"/>
<organism evidence="2 3">
    <name type="scientific">Clitoria ternatea</name>
    <name type="common">Butterfly pea</name>
    <dbReference type="NCBI Taxonomy" id="43366"/>
    <lineage>
        <taxon>Eukaryota</taxon>
        <taxon>Viridiplantae</taxon>
        <taxon>Streptophyta</taxon>
        <taxon>Embryophyta</taxon>
        <taxon>Tracheophyta</taxon>
        <taxon>Spermatophyta</taxon>
        <taxon>Magnoliopsida</taxon>
        <taxon>eudicotyledons</taxon>
        <taxon>Gunneridae</taxon>
        <taxon>Pentapetalae</taxon>
        <taxon>rosids</taxon>
        <taxon>fabids</taxon>
        <taxon>Fabales</taxon>
        <taxon>Fabaceae</taxon>
        <taxon>Papilionoideae</taxon>
        <taxon>50 kb inversion clade</taxon>
        <taxon>NPAAA clade</taxon>
        <taxon>indigoferoid/millettioid clade</taxon>
        <taxon>Phaseoleae</taxon>
        <taxon>Clitoria</taxon>
    </lineage>
</organism>
<dbReference type="Proteomes" id="UP001359559">
    <property type="component" value="Unassembled WGS sequence"/>
</dbReference>
<feature type="compositionally biased region" description="Polar residues" evidence="1">
    <location>
        <begin position="17"/>
        <end position="33"/>
    </location>
</feature>
<comment type="caution">
    <text evidence="2">The sequence shown here is derived from an EMBL/GenBank/DDBJ whole genome shotgun (WGS) entry which is preliminary data.</text>
</comment>
<sequence>MQRNSRCGPLYKASISSVGGTDTLPISSSNETNSAPFPPACSPAADSLQSISSDSCAISSEASLHRAHKGPILLGSLSKKEFHQVQIVENHNFQ</sequence>
<accession>A0AAN9I7L2</accession>
<name>A0AAN9I7L2_CLITE</name>
<reference evidence="2 3" key="1">
    <citation type="submission" date="2024-01" db="EMBL/GenBank/DDBJ databases">
        <title>The genomes of 5 underutilized Papilionoideae crops provide insights into root nodulation and disease resistance.</title>
        <authorList>
            <person name="Yuan L."/>
        </authorList>
    </citation>
    <scope>NUCLEOTIDE SEQUENCE [LARGE SCALE GENOMIC DNA]</scope>
    <source>
        <strain evidence="2">LY-2023</strain>
        <tissue evidence="2">Leaf</tissue>
    </source>
</reference>
<gene>
    <name evidence="2" type="ORF">RJT34_30665</name>
</gene>
<evidence type="ECO:0000313" key="3">
    <source>
        <dbReference type="Proteomes" id="UP001359559"/>
    </source>
</evidence>
<evidence type="ECO:0000256" key="1">
    <source>
        <dbReference type="SAM" id="MobiDB-lite"/>
    </source>
</evidence>
<keyword evidence="3" id="KW-1185">Reference proteome</keyword>
<dbReference type="EMBL" id="JAYKXN010000008">
    <property type="protein sequence ID" value="KAK7263081.1"/>
    <property type="molecule type" value="Genomic_DNA"/>
</dbReference>
<feature type="region of interest" description="Disordered" evidence="1">
    <location>
        <begin position="17"/>
        <end position="43"/>
    </location>
</feature>
<evidence type="ECO:0000313" key="2">
    <source>
        <dbReference type="EMBL" id="KAK7263081.1"/>
    </source>
</evidence>
<protein>
    <submittedName>
        <fullName evidence="2">Uncharacterized protein</fullName>
    </submittedName>
</protein>